<dbReference type="InterPro" id="IPR012334">
    <property type="entry name" value="Pectin_lyas_fold"/>
</dbReference>
<dbReference type="Pfam" id="PF12708">
    <property type="entry name" value="Pect-lyase_RHGA_epim"/>
    <property type="match status" value="1"/>
</dbReference>
<dbReference type="Gene3D" id="2.160.20.10">
    <property type="entry name" value="Single-stranded right-handed beta-helix, Pectin lyase-like"/>
    <property type="match status" value="1"/>
</dbReference>
<name>A0A447QQJ3_SERRU</name>
<protein>
    <submittedName>
        <fullName evidence="3">Head binding</fullName>
    </submittedName>
</protein>
<evidence type="ECO:0000313" key="3">
    <source>
        <dbReference type="EMBL" id="VEA72274.1"/>
    </source>
</evidence>
<dbReference type="EMBL" id="LR134155">
    <property type="protein sequence ID" value="VEA72274.1"/>
    <property type="molecule type" value="Genomic_DNA"/>
</dbReference>
<evidence type="ECO:0000259" key="1">
    <source>
        <dbReference type="Pfam" id="PF09008"/>
    </source>
</evidence>
<dbReference type="AlphaFoldDB" id="A0A447QQJ3"/>
<proteinExistence type="predicted"/>
<dbReference type="InterPro" id="IPR036730">
    <property type="entry name" value="P22_tailspike_N_sf"/>
</dbReference>
<dbReference type="InterPro" id="IPR024535">
    <property type="entry name" value="RHGA/B-epi-like_pectate_lyase"/>
</dbReference>
<evidence type="ECO:0000313" key="4">
    <source>
        <dbReference type="Proteomes" id="UP000271603"/>
    </source>
</evidence>
<dbReference type="SUPFAM" id="SSF51327">
    <property type="entry name" value="Head-binding domain of phage P22 tailspike protein"/>
    <property type="match status" value="1"/>
</dbReference>
<dbReference type="Pfam" id="PF09008">
    <property type="entry name" value="Head_binding"/>
    <property type="match status" value="1"/>
</dbReference>
<evidence type="ECO:0000259" key="2">
    <source>
        <dbReference type="Pfam" id="PF12708"/>
    </source>
</evidence>
<reference evidence="3 4" key="1">
    <citation type="submission" date="2018-12" db="EMBL/GenBank/DDBJ databases">
        <authorList>
            <consortium name="Pathogen Informatics"/>
        </authorList>
    </citation>
    <scope>NUCLEOTIDE SEQUENCE [LARGE SCALE GENOMIC DNA]</scope>
    <source>
        <strain evidence="3 4">NCTC9419</strain>
    </source>
</reference>
<gene>
    <name evidence="3" type="ORF">NCTC9419_03872</name>
</gene>
<dbReference type="RefSeq" id="WP_128144343.1">
    <property type="nucleotide sequence ID" value="NZ_CP042353.1"/>
</dbReference>
<accession>A0A447QQJ3</accession>
<dbReference type="Gene3D" id="2.170.14.10">
    <property type="entry name" value="Phage P22 tailspike-like, N-terminal domain"/>
    <property type="match status" value="1"/>
</dbReference>
<feature type="domain" description="Rhamnogalacturonase A/B/Epimerase-like pectate lyase" evidence="2">
    <location>
        <begin position="151"/>
        <end position="235"/>
    </location>
</feature>
<organism evidence="3 4">
    <name type="scientific">Serratia rubidaea</name>
    <name type="common">Serratia marinorubra</name>
    <dbReference type="NCBI Taxonomy" id="61652"/>
    <lineage>
        <taxon>Bacteria</taxon>
        <taxon>Pseudomonadati</taxon>
        <taxon>Pseudomonadota</taxon>
        <taxon>Gammaproteobacteria</taxon>
        <taxon>Enterobacterales</taxon>
        <taxon>Yersiniaceae</taxon>
        <taxon>Serratia</taxon>
    </lineage>
</organism>
<dbReference type="InterPro" id="IPR009093">
    <property type="entry name" value="P22_tailspike_N"/>
</dbReference>
<sequence length="642" mass="70652">MTDISQTVLGNVPEEMLTLAATFKSAAGGEIYIGKVDADPTVQQNQIQVYIEDEGKAYVPVTQPLLINTEGYPVYHGKSAKFVMLENHSMAILDADGVQQFYYSDALKDAPSSWRPAVEIPFAGAGSMQRVAAVTADSVQDSTHALTPEMFGAKGDGIADDTKALQDAINSAISTNRRRVVGMGQYKIKQTLQIKSVTPPTNDISGLVVKLSSLVADSSWPQNTNLFDAKPMITIGDATNDVNVELSINHLDGAGKADGLQSLRNGFSMTRIHIGHATNCIRVIGTGKQQWSNASVYVTGNSWRGNWVGVHLERGTVGTSPINEGWDINVGFIWSNRYGGLLLRGGSQYARVSGDFDFNGNYVSLLKVDSITGVTRGMKLTNGTTECYVLAFYHYRGENYIALAENKVVAQGNSSYAVGDKLTSTGTSLAINVVTVITTKTNATKNNFFDIWHDFQGETFAAVNIRAGYCGGVHGALQHTSRIFYNNNFEGRPDNWRGFGVANSGNTLTMYDKAKSDVPFAIIDAQSFNLDRRLFLKTRLYEGTPVAKRVPSSHTTFTPMYTFSDQKTDKYFDEGCMYEITLKGNFGGTYGRWLVFIKDKNLQVIEENYNKTVFEYQFSDLTFQLRQSAQPYINVALNIRRV</sequence>
<dbReference type="Proteomes" id="UP000271603">
    <property type="component" value="Chromosome"/>
</dbReference>
<feature type="domain" description="Bacteriophage P22 tailspike N-terminal" evidence="1">
    <location>
        <begin position="1"/>
        <end position="111"/>
    </location>
</feature>